<evidence type="ECO:0000313" key="3">
    <source>
        <dbReference type="Proteomes" id="UP000574390"/>
    </source>
</evidence>
<evidence type="ECO:0000313" key="2">
    <source>
        <dbReference type="EMBL" id="KAF4735564.1"/>
    </source>
</evidence>
<evidence type="ECO:0000256" key="1">
    <source>
        <dbReference type="SAM" id="Phobius"/>
    </source>
</evidence>
<sequence length="564" mass="61541">MSRSVVAASAYRRSFSFSIPVASLMLPNLAALIVVPVLAAHGAYLKTDNVRLQVTTKDFCNPDLKDGHGNRAPCGISQARETYGLRLPGMEDGVLTTREDIIVAKDGQVSVKALPNYPYQFIMTVESPESKRVEHFYDHKSSVLARIQVPSHASRLQNAGIDPGDLEAQGWSKKGPEGLDPKDGTNYTALYQTGLVPDTWVVFIDEGAQKPVKLLAINTYVGSKVFQESIFEHAAPLDKELSIESAVEAMYHTYRIDSHHHLDEASVREGPFVTADYIAGDRLAERSRAFFEEHEAEDWMSGRRSLRQDTVSRGIKYFTIEENSAADFYFHASRHLQLVKVVSSEFPNGCNSGKSMNPSAKYCLVASVDASLDISVTVKGLISFTDVNKPSVKAHLSLSVSLKKGGDALVLNLEFEAGGCALVFQYGEVVSLTITVCISGAASGQSLLQPDNRTFHGEVDASVRFDVNLPVVGSVIHWTIGAKVGCTAKPHNDISAYGVIVTGVDVKLASAKVNIDIKGNTVSNMANAWEFSSEVNFLASVGFWILKKTWAKSWILWQTGAVEF</sequence>
<protein>
    <submittedName>
        <fullName evidence="2">Uncharacterized protein</fullName>
    </submittedName>
</protein>
<reference evidence="2 3" key="1">
    <citation type="submission" date="2020-04" db="EMBL/GenBank/DDBJ databases">
        <title>Perkinsus olseni comparative genomics.</title>
        <authorList>
            <person name="Bogema D.R."/>
        </authorList>
    </citation>
    <scope>NUCLEOTIDE SEQUENCE [LARGE SCALE GENOMIC DNA]</scope>
    <source>
        <strain evidence="2">ATCC PRA-205</strain>
    </source>
</reference>
<name>A0A7J6SRI4_PEROL</name>
<keyword evidence="1" id="KW-0812">Transmembrane</keyword>
<comment type="caution">
    <text evidence="2">The sequence shown here is derived from an EMBL/GenBank/DDBJ whole genome shotgun (WGS) entry which is preliminary data.</text>
</comment>
<dbReference type="InterPro" id="IPR046628">
    <property type="entry name" value="DUF6740"/>
</dbReference>
<organism evidence="2 3">
    <name type="scientific">Perkinsus olseni</name>
    <name type="common">Perkinsus atlanticus</name>
    <dbReference type="NCBI Taxonomy" id="32597"/>
    <lineage>
        <taxon>Eukaryota</taxon>
        <taxon>Sar</taxon>
        <taxon>Alveolata</taxon>
        <taxon>Perkinsozoa</taxon>
        <taxon>Perkinsea</taxon>
        <taxon>Perkinsida</taxon>
        <taxon>Perkinsidae</taxon>
        <taxon>Perkinsus</taxon>
    </lineage>
</organism>
<dbReference type="Pfam" id="PF20525">
    <property type="entry name" value="DUF6740"/>
    <property type="match status" value="1"/>
</dbReference>
<feature type="transmembrane region" description="Helical" evidence="1">
    <location>
        <begin position="21"/>
        <end position="44"/>
    </location>
</feature>
<dbReference type="AlphaFoldDB" id="A0A7J6SRI4"/>
<dbReference type="EMBL" id="JABANM010012699">
    <property type="protein sequence ID" value="KAF4735564.1"/>
    <property type="molecule type" value="Genomic_DNA"/>
</dbReference>
<dbReference type="Proteomes" id="UP000574390">
    <property type="component" value="Unassembled WGS sequence"/>
</dbReference>
<gene>
    <name evidence="2" type="ORF">FOZ62_025214</name>
</gene>
<accession>A0A7J6SRI4</accession>
<keyword evidence="1" id="KW-0472">Membrane</keyword>
<keyword evidence="1" id="KW-1133">Transmembrane helix</keyword>
<proteinExistence type="predicted"/>